<keyword evidence="3" id="KW-0067">ATP-binding</keyword>
<feature type="region of interest" description="Disordered" evidence="1">
    <location>
        <begin position="688"/>
        <end position="723"/>
    </location>
</feature>
<protein>
    <submittedName>
        <fullName evidence="3">Helicase-associated domain-containing protein</fullName>
    </submittedName>
</protein>
<gene>
    <name evidence="3" type="ORF">K1Y72_13855</name>
</gene>
<keyword evidence="3" id="KW-0547">Nucleotide-binding</keyword>
<dbReference type="Proteomes" id="UP000774570">
    <property type="component" value="Unassembled WGS sequence"/>
</dbReference>
<comment type="caution">
    <text evidence="3">The sequence shown here is derived from an EMBL/GenBank/DDBJ whole genome shotgun (WGS) entry which is preliminary data.</text>
</comment>
<evidence type="ECO:0000313" key="4">
    <source>
        <dbReference type="Proteomes" id="UP000774570"/>
    </source>
</evidence>
<sequence>MDAWRDFTETLRGWTVEDLGGLLARRPWLSAGRAPRSLADAARALLSDTSTRLLLDAPLPLVQVLAEAVALVDASNDFDHDFAFFASGLPGLPALPPVTLERAALAARFAHAETAPDGTGFADVLRELERRALLVPVAGDRLAMPAVMMTLLDARGAYEEPSVFEALTREFAAPAVRRIAGTLGLPNGTRTVSDNEIALLLGEPGLVREIVAGAPAEARRMLQRLVDESSGLGTHCFQRDGARFVFRDGGSGDPDTDWLAARALIVPLDDDIAVVPKEVADALRGAAPLPELSLYPGALPSGALPPGEPAGQAQAAVLETLDRVGALLAELAGRPAAPRKSGGLAVRETARLAKALGAAEDEARLWIDLAAAAGLLAVSGAGLAPTAAADRWRAASPGERIAVLVAAWYRHELVITDWPREDDARSVALAAPDDPSAPAVRTALLEALATLPEGQGASTGLDTLLLAVIWFRPMAFASAHDVPPRLDATYGEARALGLVAANALTGPGRVLAERGPDEERIAAAVDAMLPPLQERAYFQADGIAVVPGPPAPRLAALLDAAAEREGRGGAAVWRFTDATIRAALDAGTSGEALLASLATASAVPLPQTLEYRIKDVAARHGRVKVVPVACCLRSDDEALLAELVAHRALASLRLRALAPTVLASAEPPAATLHALRAAGYAPAQEDGTGALAVERPAAPAAAPRRAGRRSPDPLELARRLLDG</sequence>
<evidence type="ECO:0000259" key="2">
    <source>
        <dbReference type="Pfam" id="PF13625"/>
    </source>
</evidence>
<keyword evidence="3" id="KW-0347">Helicase</keyword>
<proteinExistence type="predicted"/>
<dbReference type="RefSeq" id="WP_220166707.1">
    <property type="nucleotide sequence ID" value="NZ_JAIBOA010000008.1"/>
</dbReference>
<feature type="compositionally biased region" description="Low complexity" evidence="1">
    <location>
        <begin position="690"/>
        <end position="704"/>
    </location>
</feature>
<reference evidence="3 4" key="1">
    <citation type="submission" date="2021-07" db="EMBL/GenBank/DDBJ databases">
        <title>Actinomadura sp. PM05-2 isolated from lichen.</title>
        <authorList>
            <person name="Somphong A."/>
            <person name="Phongsopitanun W."/>
            <person name="Tanasupawat S."/>
            <person name="Peongsungnone V."/>
        </authorList>
    </citation>
    <scope>NUCLEOTIDE SEQUENCE [LARGE SCALE GENOMIC DNA]</scope>
    <source>
        <strain evidence="3 4">PM05-2</strain>
    </source>
</reference>
<dbReference type="Pfam" id="PF13625">
    <property type="entry name" value="Helicase_C_3"/>
    <property type="match status" value="1"/>
</dbReference>
<accession>A0ABS7FT06</accession>
<dbReference type="EMBL" id="JAIBOA010000008">
    <property type="protein sequence ID" value="MBW8483466.1"/>
    <property type="molecule type" value="Genomic_DNA"/>
</dbReference>
<dbReference type="GO" id="GO:0004386">
    <property type="term" value="F:helicase activity"/>
    <property type="evidence" value="ECO:0007669"/>
    <property type="project" value="UniProtKB-KW"/>
</dbReference>
<name>A0ABS7FT06_9ACTN</name>
<evidence type="ECO:0000313" key="3">
    <source>
        <dbReference type="EMBL" id="MBW8483466.1"/>
    </source>
</evidence>
<feature type="compositionally biased region" description="Basic and acidic residues" evidence="1">
    <location>
        <begin position="709"/>
        <end position="723"/>
    </location>
</feature>
<dbReference type="InterPro" id="IPR032830">
    <property type="entry name" value="XPB/Ssl2_N"/>
</dbReference>
<keyword evidence="3" id="KW-0378">Hydrolase</keyword>
<feature type="domain" description="Helicase XPB/Ssl2 N-terminal" evidence="2">
    <location>
        <begin position="538"/>
        <end position="658"/>
    </location>
</feature>
<organism evidence="3 4">
    <name type="scientific">Actinomadura parmotrematis</name>
    <dbReference type="NCBI Taxonomy" id="2864039"/>
    <lineage>
        <taxon>Bacteria</taxon>
        <taxon>Bacillati</taxon>
        <taxon>Actinomycetota</taxon>
        <taxon>Actinomycetes</taxon>
        <taxon>Streptosporangiales</taxon>
        <taxon>Thermomonosporaceae</taxon>
        <taxon>Actinomadura</taxon>
    </lineage>
</organism>
<evidence type="ECO:0000256" key="1">
    <source>
        <dbReference type="SAM" id="MobiDB-lite"/>
    </source>
</evidence>
<keyword evidence="4" id="KW-1185">Reference proteome</keyword>